<dbReference type="Pfam" id="PF14850">
    <property type="entry name" value="Pro_dh-DNA_bdg"/>
    <property type="match status" value="1"/>
</dbReference>
<dbReference type="EC" id="1.5.5.2" evidence="18"/>
<dbReference type="NCBIfam" id="TIGR01238">
    <property type="entry name" value="D1pyr5carbox3"/>
    <property type="match status" value="1"/>
</dbReference>
<dbReference type="PANTHER" id="PTHR42862">
    <property type="entry name" value="DELTA-1-PYRROLINE-5-CARBOXYLATE DEHYDROGENASE 1, ISOFORM A-RELATED"/>
    <property type="match status" value="1"/>
</dbReference>
<evidence type="ECO:0000256" key="4">
    <source>
        <dbReference type="ARBA" id="ARBA00022491"/>
    </source>
</evidence>
<protein>
    <recommendedName>
        <fullName evidence="18">Bifunctional protein PutA</fullName>
    </recommendedName>
    <domain>
        <recommendedName>
            <fullName evidence="18">Proline dehydrogenase</fullName>
            <ecNumber evidence="18">1.5.5.2</ecNumber>
        </recommendedName>
        <alternativeName>
            <fullName evidence="18">Proline oxidase</fullName>
        </alternativeName>
    </domain>
    <domain>
        <recommendedName>
            <fullName evidence="18">Delta-1-pyrroline-5-carboxylate dehydrogenase</fullName>
            <shortName evidence="18">P5C dehydrogenase</shortName>
            <ecNumber evidence="18">1.2.1.88</ecNumber>
        </recommendedName>
        <alternativeName>
            <fullName evidence="18">L-glutamate gamma-semialdehyde dehydrogenase</fullName>
        </alternativeName>
    </domain>
</protein>
<dbReference type="GO" id="GO:0010133">
    <property type="term" value="P:L-proline catabolic process to L-glutamate"/>
    <property type="evidence" value="ECO:0007669"/>
    <property type="project" value="UniProtKB-UniRule"/>
</dbReference>
<keyword evidence="4 18" id="KW-0678">Repressor</keyword>
<evidence type="ECO:0000259" key="22">
    <source>
        <dbReference type="Pfam" id="PF14850"/>
    </source>
</evidence>
<reference evidence="24 25" key="1">
    <citation type="submission" date="2014-12" db="EMBL/GenBank/DDBJ databases">
        <title>Whole genome sequencing of Sphingobium xenophagum OW59.</title>
        <authorList>
            <person name="Ohta Y."/>
            <person name="Nishi S."/>
            <person name="Hatada Y."/>
        </authorList>
    </citation>
    <scope>NUCLEOTIDE SEQUENCE [LARGE SCALE GENOMIC DNA]</scope>
    <source>
        <strain evidence="24 25">OW59</strain>
    </source>
</reference>
<dbReference type="NCBIfam" id="NF008869">
    <property type="entry name" value="PRK11904.1"/>
    <property type="match status" value="1"/>
</dbReference>
<keyword evidence="7 18" id="KW-0560">Oxidoreductase</keyword>
<dbReference type="SUPFAM" id="SSF81935">
    <property type="entry name" value="N-terminal domain of bifunctional PutA protein"/>
    <property type="match status" value="1"/>
</dbReference>
<evidence type="ECO:0000256" key="6">
    <source>
        <dbReference type="ARBA" id="ARBA00022827"/>
    </source>
</evidence>
<dbReference type="GO" id="GO:0003677">
    <property type="term" value="F:DNA binding"/>
    <property type="evidence" value="ECO:0007669"/>
    <property type="project" value="UniProtKB-KW"/>
</dbReference>
<evidence type="ECO:0000256" key="12">
    <source>
        <dbReference type="ARBA" id="ARBA00023163"/>
    </source>
</evidence>
<keyword evidence="8 18" id="KW-0805">Transcription regulation</keyword>
<keyword evidence="25" id="KW-1185">Reference proteome</keyword>
<feature type="domain" description="Proline dehydrogenase" evidence="21">
    <location>
        <begin position="208"/>
        <end position="506"/>
    </location>
</feature>
<dbReference type="EMBL" id="BBQY01000004">
    <property type="protein sequence ID" value="GBH30499.1"/>
    <property type="molecule type" value="Genomic_DNA"/>
</dbReference>
<evidence type="ECO:0000256" key="1">
    <source>
        <dbReference type="ARBA" id="ARBA00001974"/>
    </source>
</evidence>
<dbReference type="InterPro" id="IPR050485">
    <property type="entry name" value="Proline_metab_enzyme"/>
</dbReference>
<comment type="similarity">
    <text evidence="17 18">In the C-terminal section; belongs to the aldehyde dehydrogenase family.</text>
</comment>
<keyword evidence="10 18" id="KW-0642">Proline metabolism</keyword>
<name>A0A401J1J7_SPHXE</name>
<dbReference type="GO" id="GO:0009898">
    <property type="term" value="C:cytoplasmic side of plasma membrane"/>
    <property type="evidence" value="ECO:0007669"/>
    <property type="project" value="TreeGrafter"/>
</dbReference>
<comment type="cofactor">
    <cofactor evidence="1 18">
        <name>FAD</name>
        <dbReference type="ChEBI" id="CHEBI:57692"/>
    </cofactor>
</comment>
<organism evidence="24 25">
    <name type="scientific">Sphingobium xenophagum</name>
    <dbReference type="NCBI Taxonomy" id="121428"/>
    <lineage>
        <taxon>Bacteria</taxon>
        <taxon>Pseudomonadati</taxon>
        <taxon>Pseudomonadota</taxon>
        <taxon>Alphaproteobacteria</taxon>
        <taxon>Sphingomonadales</taxon>
        <taxon>Sphingomonadaceae</taxon>
        <taxon>Sphingobium</taxon>
    </lineage>
</organism>
<dbReference type="UniPathway" id="UPA00261">
    <property type="reaction ID" value="UER00373"/>
</dbReference>
<comment type="catalytic activity">
    <reaction evidence="15 18">
        <text>L-proline + a quinone = (S)-1-pyrroline-5-carboxylate + a quinol + H(+)</text>
        <dbReference type="Rhea" id="RHEA:23784"/>
        <dbReference type="ChEBI" id="CHEBI:15378"/>
        <dbReference type="ChEBI" id="CHEBI:17388"/>
        <dbReference type="ChEBI" id="CHEBI:24646"/>
        <dbReference type="ChEBI" id="CHEBI:60039"/>
        <dbReference type="ChEBI" id="CHEBI:132124"/>
        <dbReference type="EC" id="1.5.5.2"/>
    </reaction>
</comment>
<comment type="catalytic activity">
    <reaction evidence="14 18">
        <text>L-glutamate 5-semialdehyde + NAD(+) + H2O = L-glutamate + NADH + 2 H(+)</text>
        <dbReference type="Rhea" id="RHEA:30235"/>
        <dbReference type="ChEBI" id="CHEBI:15377"/>
        <dbReference type="ChEBI" id="CHEBI:15378"/>
        <dbReference type="ChEBI" id="CHEBI:29985"/>
        <dbReference type="ChEBI" id="CHEBI:57540"/>
        <dbReference type="ChEBI" id="CHEBI:57945"/>
        <dbReference type="ChEBI" id="CHEBI:58066"/>
        <dbReference type="EC" id="1.2.1.88"/>
    </reaction>
</comment>
<dbReference type="STRING" id="1192759.GCA_000277525_03912"/>
<dbReference type="GO" id="GO:0004657">
    <property type="term" value="F:proline dehydrogenase activity"/>
    <property type="evidence" value="ECO:0007669"/>
    <property type="project" value="UniProtKB-UniRule"/>
</dbReference>
<evidence type="ECO:0000256" key="14">
    <source>
        <dbReference type="ARBA" id="ARBA00048142"/>
    </source>
</evidence>
<comment type="pathway">
    <text evidence="3 18">Amino-acid degradation; L-proline degradation into L-glutamate; L-glutamate from L-proline: step 2/2.</text>
</comment>
<dbReference type="EC" id="1.2.1.88" evidence="18"/>
<accession>A0A401J1J7</accession>
<evidence type="ECO:0000259" key="23">
    <source>
        <dbReference type="Pfam" id="PF18327"/>
    </source>
</evidence>
<dbReference type="InterPro" id="IPR024082">
    <property type="entry name" value="PRODH_PutA_dom_II"/>
</dbReference>
<dbReference type="InterPro" id="IPR024090">
    <property type="entry name" value="PRODH_PutA_dom_I"/>
</dbReference>
<dbReference type="Proteomes" id="UP000290975">
    <property type="component" value="Unassembled WGS sequence"/>
</dbReference>
<dbReference type="AlphaFoldDB" id="A0A401J1J7"/>
<evidence type="ECO:0000259" key="20">
    <source>
        <dbReference type="Pfam" id="PF00171"/>
    </source>
</evidence>
<dbReference type="InterPro" id="IPR016162">
    <property type="entry name" value="Ald_DH_N"/>
</dbReference>
<dbReference type="GO" id="GO:0003842">
    <property type="term" value="F:L-glutamate gamma-semialdehyde dehydrogenase activity"/>
    <property type="evidence" value="ECO:0007669"/>
    <property type="project" value="UniProtKB-UniRule"/>
</dbReference>
<feature type="active site" evidence="19">
    <location>
        <position position="807"/>
    </location>
</feature>
<proteinExistence type="inferred from homology"/>
<feature type="active site" evidence="19">
    <location>
        <position position="841"/>
    </location>
</feature>
<evidence type="ECO:0000313" key="24">
    <source>
        <dbReference type="EMBL" id="GBH30499.1"/>
    </source>
</evidence>
<evidence type="ECO:0000256" key="3">
    <source>
        <dbReference type="ARBA" id="ARBA00004786"/>
    </source>
</evidence>
<dbReference type="Pfam" id="PF01619">
    <property type="entry name" value="Pro_dh"/>
    <property type="match status" value="1"/>
</dbReference>
<dbReference type="InterPro" id="IPR015590">
    <property type="entry name" value="Aldehyde_DH_dom"/>
</dbReference>
<dbReference type="InterPro" id="IPR016160">
    <property type="entry name" value="Ald_DH_CS_CYS"/>
</dbReference>
<dbReference type="SUPFAM" id="SSF53720">
    <property type="entry name" value="ALDH-like"/>
    <property type="match status" value="1"/>
</dbReference>
<evidence type="ECO:0000256" key="11">
    <source>
        <dbReference type="ARBA" id="ARBA00023125"/>
    </source>
</evidence>
<evidence type="ECO:0000256" key="17">
    <source>
        <dbReference type="ARBA" id="ARBA00060911"/>
    </source>
</evidence>
<dbReference type="InterPro" id="IPR025703">
    <property type="entry name" value="Bifunct_PutA"/>
</dbReference>
<evidence type="ECO:0000256" key="7">
    <source>
        <dbReference type="ARBA" id="ARBA00023002"/>
    </source>
</evidence>
<dbReference type="PIRSF" id="PIRSF000197">
    <property type="entry name" value="Bifunct_PutA"/>
    <property type="match status" value="1"/>
</dbReference>
<evidence type="ECO:0000313" key="25">
    <source>
        <dbReference type="Proteomes" id="UP000290975"/>
    </source>
</evidence>
<dbReference type="Pfam" id="PF18327">
    <property type="entry name" value="PRODH"/>
    <property type="match status" value="1"/>
</dbReference>
<sequence length="1214" mass="129128">MKRRIDLMKCDSLRAMTAQPPFAAFAPAIRAQSPLRQAITAAYRRDEAEALAPLIAAATLPDATRAAARETARTLVTALRANHKGSGVEGLVQEYALSSQEGVALMCLAEALLRIPDAATRDALIRDKIADGDWGSHLGTDRSLFVNAATWGLVVTGKLVGSVDDRGLGAALARLLNRAGEPVIRRGVDLAMRMMGEQFVTGETIKEALKRAKIMEAKGFAYSYDMLGEAATTAADAARYYADYERAIHAIGEASGGRGIYAGPGISIKLSALHPRYARAQAERVMAELLPRVQQLAALAKSYNIGFNIDAEEADRLELSLDLLESLALHPALTDWNGLGFVVQGYGKRCPFVIDWIVDLARRADRRIMVRLVKGAYWDAEIKRAQVDGFADFPVYTRKLHTDIAYIACARKLLAAPDAVFPQFATHNAQTLATIYQMAGPDFSIGSYEFQCLHGMGEPLYEQVVGPTRLNRPCRIYAPVGTHETLLAYLVRRLLENGANSSFVNRIADPAVSVEEMIADPVDMIKAMPKPGAHHDLIALPAAIYPDRRNADGLDLSDETTLASLTEALQHSATLDWSAAPAGGAGVARPVRNPADHRDIVGAVIDATAQEAQAAAIRAAASAWPTTPVADRAAALERAADAMQERMPILLGLIVREAGKSIPNAIAEVREAIDFLRYYAQQARARLGAEQTPLGVVTCISPWNFPLAIFTGQVAAALVAGNAVLAKPAEETPLIAAEAVRLLHEAGVPTDALHLVPGDGSIGAALVAAPQTDAVMFTGSTDVARLIQRQLATRLSPTGHPIPLIAETGGQNAMIVDSSALAEQVVADVIASAFDSAGQRCSALRVLCLQEEVADRTLTMLKGALAELRIGRTDALRVDIGPVITAEARDGITSHIDAMRALGRKVEQQALPPETAHGTFVAPTIIEIDSLADLDREIFGPVLHVLRFRRDRIDALVDAINATGYGLTFGLHTRLDETIARVTSRVKVGNIYVNRNVIGAIVGVQPFGGCGLSGTGPKAGGPLYLGRLVTTPPVSATRVTPLISPLNSFADWLDAQGEGEAATQVRRIGDRSALGLEVTLPGPVGERNLYSLHPRGTMLLRPTTRAGLFRQMAAILATGNDALVQGMALPPGLPADVAARFAKPADTPVAAVLVDGEPDIVSAMVQAVADWPGRIVPVHAPGPDGYCLDWLMEEVSTSINTTAAGGNASLMMIG</sequence>
<keyword evidence="13" id="KW-0511">Multifunctional enzyme</keyword>
<dbReference type="InterPro" id="IPR029041">
    <property type="entry name" value="FAD-linked_oxidoreductase-like"/>
</dbReference>
<evidence type="ECO:0000256" key="18">
    <source>
        <dbReference type="PIRNR" id="PIRNR000197"/>
    </source>
</evidence>
<evidence type="ECO:0000256" key="8">
    <source>
        <dbReference type="ARBA" id="ARBA00023015"/>
    </source>
</evidence>
<dbReference type="InterPro" id="IPR024089">
    <property type="entry name" value="PRODH_PutA_dom_I/II"/>
</dbReference>
<comment type="function">
    <text evidence="18">Oxidizes proline to glutamate for use as a carbon and nitrogen source.</text>
</comment>
<dbReference type="SUPFAM" id="SSF51730">
    <property type="entry name" value="FAD-linked oxidoreductase"/>
    <property type="match status" value="1"/>
</dbReference>
<evidence type="ECO:0000256" key="9">
    <source>
        <dbReference type="ARBA" id="ARBA00023027"/>
    </source>
</evidence>
<dbReference type="InterPro" id="IPR041349">
    <property type="entry name" value="PRODH"/>
</dbReference>
<dbReference type="InterPro" id="IPR016163">
    <property type="entry name" value="Ald_DH_C"/>
</dbReference>
<keyword evidence="5 18" id="KW-0285">Flavoprotein</keyword>
<dbReference type="Gene3D" id="3.40.605.10">
    <property type="entry name" value="Aldehyde Dehydrogenase, Chain A, domain 1"/>
    <property type="match status" value="1"/>
</dbReference>
<comment type="pathway">
    <text evidence="2 18">Amino-acid degradation; L-proline degradation into L-glutamate; L-glutamate from L-proline: step 1/2.</text>
</comment>
<evidence type="ECO:0000256" key="15">
    <source>
        <dbReference type="ARBA" id="ARBA00048779"/>
    </source>
</evidence>
<dbReference type="PANTHER" id="PTHR42862:SF1">
    <property type="entry name" value="DELTA-1-PYRROLINE-5-CARBOXYLATE DEHYDROGENASE 2, ISOFORM A-RELATED"/>
    <property type="match status" value="1"/>
</dbReference>
<comment type="caution">
    <text evidence="24">The sequence shown here is derived from an EMBL/GenBank/DDBJ whole genome shotgun (WGS) entry which is preliminary data.</text>
</comment>
<dbReference type="NCBIfam" id="NF008772">
    <property type="entry name" value="PRK11809.1"/>
    <property type="match status" value="1"/>
</dbReference>
<evidence type="ECO:0000256" key="2">
    <source>
        <dbReference type="ARBA" id="ARBA00004739"/>
    </source>
</evidence>
<keyword evidence="12 18" id="KW-0804">Transcription</keyword>
<comment type="similarity">
    <text evidence="16 18">In the N-terminal section; belongs to the proline dehydrogenase family.</text>
</comment>
<evidence type="ECO:0000256" key="10">
    <source>
        <dbReference type="ARBA" id="ARBA00023062"/>
    </source>
</evidence>
<dbReference type="Gene3D" id="1.20.5.550">
    <property type="entry name" value="Single Helix bin"/>
    <property type="match status" value="1"/>
</dbReference>
<feature type="domain" description="Proline dehydrogenase PutA" evidence="22">
    <location>
        <begin position="88"/>
        <end position="199"/>
    </location>
</feature>
<evidence type="ECO:0000256" key="19">
    <source>
        <dbReference type="PIRSR" id="PIRSR000197-1"/>
    </source>
</evidence>
<dbReference type="InterPro" id="IPR002872">
    <property type="entry name" value="Proline_DH_dom"/>
</dbReference>
<evidence type="ECO:0000256" key="5">
    <source>
        <dbReference type="ARBA" id="ARBA00022630"/>
    </source>
</evidence>
<evidence type="ECO:0000259" key="21">
    <source>
        <dbReference type="Pfam" id="PF01619"/>
    </source>
</evidence>
<keyword evidence="6 18" id="KW-0274">FAD</keyword>
<dbReference type="FunFam" id="3.20.20.220:FF:000004">
    <property type="entry name" value="Bifunctional protein PutA"/>
    <property type="match status" value="1"/>
</dbReference>
<feature type="domain" description="Aldehyde dehydrogenase" evidence="20">
    <location>
        <begin position="590"/>
        <end position="1022"/>
    </location>
</feature>
<keyword evidence="11 18" id="KW-0238">DNA-binding</keyword>
<dbReference type="FunFam" id="3.40.309.10:FF:000005">
    <property type="entry name" value="1-pyrroline-5-carboxylate dehydrogenase 1"/>
    <property type="match status" value="1"/>
</dbReference>
<dbReference type="Gene3D" id="3.40.309.10">
    <property type="entry name" value="Aldehyde Dehydrogenase, Chain A, domain 2"/>
    <property type="match status" value="1"/>
</dbReference>
<dbReference type="Pfam" id="PF00171">
    <property type="entry name" value="Aldedh"/>
    <property type="match status" value="1"/>
</dbReference>
<dbReference type="InterPro" id="IPR005933">
    <property type="entry name" value="PutA_C"/>
</dbReference>
<dbReference type="Gene3D" id="3.20.20.220">
    <property type="match status" value="1"/>
</dbReference>
<dbReference type="GO" id="GO:0003700">
    <property type="term" value="F:DNA-binding transcription factor activity"/>
    <property type="evidence" value="ECO:0007669"/>
    <property type="project" value="InterPro"/>
</dbReference>
<evidence type="ECO:0000256" key="16">
    <source>
        <dbReference type="ARBA" id="ARBA00060889"/>
    </source>
</evidence>
<keyword evidence="9 18" id="KW-0520">NAD</keyword>
<dbReference type="FunFam" id="1.20.5.460:FF:000001">
    <property type="entry name" value="Bifunctional protein PutA"/>
    <property type="match status" value="1"/>
</dbReference>
<dbReference type="Gene3D" id="1.20.5.460">
    <property type="entry name" value="Single helix bin"/>
    <property type="match status" value="1"/>
</dbReference>
<feature type="domain" description="Proline utilization A proline dehydrogenase N-terminal" evidence="23">
    <location>
        <begin position="33"/>
        <end position="80"/>
    </location>
</feature>
<evidence type="ECO:0000256" key="13">
    <source>
        <dbReference type="ARBA" id="ARBA00023268"/>
    </source>
</evidence>
<dbReference type="InterPro" id="IPR016161">
    <property type="entry name" value="Ald_DH/histidinol_DH"/>
</dbReference>
<dbReference type="PROSITE" id="PS00070">
    <property type="entry name" value="ALDEHYDE_DEHYDR_CYS"/>
    <property type="match status" value="1"/>
</dbReference>
<gene>
    <name evidence="24" type="ORF">MBESOW_P1754</name>
</gene>